<evidence type="ECO:0000313" key="2">
    <source>
        <dbReference type="Proteomes" id="UP000249354"/>
    </source>
</evidence>
<gene>
    <name evidence="1" type="ORF">DCF25_09335</name>
</gene>
<organism evidence="1 2">
    <name type="scientific">Leptolyngbya foveolarum</name>
    <dbReference type="NCBI Taxonomy" id="47253"/>
    <lineage>
        <taxon>Bacteria</taxon>
        <taxon>Bacillati</taxon>
        <taxon>Cyanobacteriota</taxon>
        <taxon>Cyanophyceae</taxon>
        <taxon>Leptolyngbyales</taxon>
        <taxon>Leptolyngbyaceae</taxon>
        <taxon>Leptolyngbya group</taxon>
        <taxon>Leptolyngbya</taxon>
    </lineage>
</organism>
<reference evidence="2" key="1">
    <citation type="submission" date="2018-04" db="EMBL/GenBank/DDBJ databases">
        <authorList>
            <person name="Cornet L."/>
        </authorList>
    </citation>
    <scope>NUCLEOTIDE SEQUENCE [LARGE SCALE GENOMIC DNA]</scope>
</reference>
<comment type="caution">
    <text evidence="1">The sequence shown here is derived from an EMBL/GenBank/DDBJ whole genome shotgun (WGS) entry which is preliminary data.</text>
</comment>
<protein>
    <submittedName>
        <fullName evidence="1">DUF2605 domain-containing protein</fullName>
    </submittedName>
</protein>
<evidence type="ECO:0000313" key="1">
    <source>
        <dbReference type="EMBL" id="PZO18697.1"/>
    </source>
</evidence>
<reference evidence="1 2" key="2">
    <citation type="submission" date="2018-06" db="EMBL/GenBank/DDBJ databases">
        <title>Metagenomic assembly of (sub)arctic Cyanobacteria and their associated microbiome from non-axenic cultures.</title>
        <authorList>
            <person name="Baurain D."/>
        </authorList>
    </citation>
    <scope>NUCLEOTIDE SEQUENCE [LARGE SCALE GENOMIC DNA]</scope>
    <source>
        <strain evidence="1">ULC129bin1</strain>
    </source>
</reference>
<proteinExistence type="predicted"/>
<dbReference type="EMBL" id="QBMC01000051">
    <property type="protein sequence ID" value="PZO18697.1"/>
    <property type="molecule type" value="Genomic_DNA"/>
</dbReference>
<dbReference type="AlphaFoldDB" id="A0A2W4UHF1"/>
<accession>A0A2W4UHF1</accession>
<dbReference type="Pfam" id="PF10792">
    <property type="entry name" value="DUF2605"/>
    <property type="match status" value="1"/>
</dbReference>
<sequence length="120" mass="13472">MTPSDPPSDLPEDKALLETILPPLLDDFQHWFDRTLTLLDTREISFLSAAEKEDLKVRVQTAQKQVSASKALTSLTDSQAGIEMPVVMAWHKLVHECWGVALRLRRESSSENESEPSSEP</sequence>
<name>A0A2W4UHF1_9CYAN</name>
<dbReference type="InterPro" id="IPR019728">
    <property type="entry name" value="DUF2605"/>
</dbReference>
<dbReference type="Proteomes" id="UP000249354">
    <property type="component" value="Unassembled WGS sequence"/>
</dbReference>